<accession>A0ABX4LNP9</accession>
<keyword evidence="1" id="KW-0805">Transcription regulation</keyword>
<gene>
    <name evidence="5" type="ORF">CPG37_08415</name>
</gene>
<evidence type="ECO:0000256" key="3">
    <source>
        <dbReference type="ARBA" id="ARBA00023163"/>
    </source>
</evidence>
<feature type="domain" description="HTH hxlR-type" evidence="4">
    <location>
        <begin position="16"/>
        <end position="114"/>
    </location>
</feature>
<dbReference type="InterPro" id="IPR036390">
    <property type="entry name" value="WH_DNA-bd_sf"/>
</dbReference>
<proteinExistence type="predicted"/>
<dbReference type="PROSITE" id="PS51118">
    <property type="entry name" value="HTH_HXLR"/>
    <property type="match status" value="1"/>
</dbReference>
<evidence type="ECO:0000259" key="4">
    <source>
        <dbReference type="PROSITE" id="PS51118"/>
    </source>
</evidence>
<dbReference type="InterPro" id="IPR002577">
    <property type="entry name" value="HTH_HxlR"/>
</dbReference>
<dbReference type="PANTHER" id="PTHR33204">
    <property type="entry name" value="TRANSCRIPTIONAL REGULATOR, MARR FAMILY"/>
    <property type="match status" value="1"/>
</dbReference>
<evidence type="ECO:0000256" key="2">
    <source>
        <dbReference type="ARBA" id="ARBA00023125"/>
    </source>
</evidence>
<name>A0ABX4LNP9_9BACT</name>
<dbReference type="Gene3D" id="1.10.10.10">
    <property type="entry name" value="Winged helix-like DNA-binding domain superfamily/Winged helix DNA-binding domain"/>
    <property type="match status" value="1"/>
</dbReference>
<comment type="caution">
    <text evidence="5">The sequence shown here is derived from an EMBL/GenBank/DDBJ whole genome shotgun (WGS) entry which is preliminary data.</text>
</comment>
<evidence type="ECO:0000313" key="6">
    <source>
        <dbReference type="Proteomes" id="UP000221384"/>
    </source>
</evidence>
<dbReference type="Pfam" id="PF01638">
    <property type="entry name" value="HxlR"/>
    <property type="match status" value="1"/>
</dbReference>
<evidence type="ECO:0000313" key="5">
    <source>
        <dbReference type="EMBL" id="PHO09519.1"/>
    </source>
</evidence>
<keyword evidence="6" id="KW-1185">Reference proteome</keyword>
<dbReference type="EMBL" id="NWVW01000009">
    <property type="protein sequence ID" value="PHO09519.1"/>
    <property type="molecule type" value="Genomic_DNA"/>
</dbReference>
<dbReference type="PANTHER" id="PTHR33204:SF29">
    <property type="entry name" value="TRANSCRIPTIONAL REGULATOR"/>
    <property type="match status" value="1"/>
</dbReference>
<organism evidence="5 6">
    <name type="scientific">Malaciobacter canalis</name>
    <dbReference type="NCBI Taxonomy" id="1912871"/>
    <lineage>
        <taxon>Bacteria</taxon>
        <taxon>Pseudomonadati</taxon>
        <taxon>Campylobacterota</taxon>
        <taxon>Epsilonproteobacteria</taxon>
        <taxon>Campylobacterales</taxon>
        <taxon>Arcobacteraceae</taxon>
        <taxon>Malaciobacter</taxon>
    </lineage>
</organism>
<keyword evidence="2" id="KW-0238">DNA-binding</keyword>
<sequence length="115" mass="13747">MNKDIDLIIDKEDEKCPVEIALDVIDGKWKILILWYLRRDTKRFNELQKQMPKITQKMLSQKLKELELDGIITRVVYPQVPPKVEYSLSEYGKSLKPILKQLYFWGEKHKKSKEL</sequence>
<dbReference type="InterPro" id="IPR036388">
    <property type="entry name" value="WH-like_DNA-bd_sf"/>
</dbReference>
<keyword evidence="3" id="KW-0804">Transcription</keyword>
<protein>
    <submittedName>
        <fullName evidence="5">Transcriptional regulator</fullName>
    </submittedName>
</protein>
<dbReference type="SUPFAM" id="SSF46785">
    <property type="entry name" value="Winged helix' DNA-binding domain"/>
    <property type="match status" value="1"/>
</dbReference>
<dbReference type="RefSeq" id="WP_099334602.1">
    <property type="nucleotide sequence ID" value="NZ_CP042812.1"/>
</dbReference>
<evidence type="ECO:0000256" key="1">
    <source>
        <dbReference type="ARBA" id="ARBA00023015"/>
    </source>
</evidence>
<dbReference type="Proteomes" id="UP000221384">
    <property type="component" value="Unassembled WGS sequence"/>
</dbReference>
<reference evidence="5 6" key="1">
    <citation type="submission" date="2017-09" db="EMBL/GenBank/DDBJ databases">
        <authorList>
            <person name="Perez-Cataluna A."/>
            <person name="Figueras M.J."/>
            <person name="Salas-Masso N."/>
        </authorList>
    </citation>
    <scope>NUCLEOTIDE SEQUENCE [LARGE SCALE GENOMIC DNA]</scope>
    <source>
        <strain evidence="5 6">F138-33</strain>
    </source>
</reference>